<evidence type="ECO:0000313" key="4">
    <source>
        <dbReference type="Proteomes" id="UP000094165"/>
    </source>
</evidence>
<proteinExistence type="predicted"/>
<organism evidence="3 4">
    <name type="scientific">Vibrio genomosp. F6 str. FF-238</name>
    <dbReference type="NCBI Taxonomy" id="1191298"/>
    <lineage>
        <taxon>Bacteria</taxon>
        <taxon>Pseudomonadati</taxon>
        <taxon>Pseudomonadota</taxon>
        <taxon>Gammaproteobacteria</taxon>
        <taxon>Vibrionales</taxon>
        <taxon>Vibrionaceae</taxon>
        <taxon>Vibrio</taxon>
    </lineage>
</organism>
<evidence type="ECO:0000259" key="2">
    <source>
        <dbReference type="Pfam" id="PF07811"/>
    </source>
</evidence>
<sequence length="144" mass="15532">MKTILRHKQNGLAAVEFIIVFPVLLLLLVGVIEIGNIMLEQNSLNKGVQNGARYAVTEVYGTSSYDQIADEDEIKNIVLYGQSSTGSHRILDSLAVSDISVSHVNGYVTVSASYDYLPSFLVLPISNTSLAVTLNASSVMRTGP</sequence>
<dbReference type="RefSeq" id="WP_017054064.1">
    <property type="nucleotide sequence ID" value="NZ_AJYW02000129.1"/>
</dbReference>
<comment type="caution">
    <text evidence="3">The sequence shown here is derived from an EMBL/GenBank/DDBJ whole genome shotgun (WGS) entry which is preliminary data.</text>
</comment>
<evidence type="ECO:0000313" key="3">
    <source>
        <dbReference type="EMBL" id="OEE76015.1"/>
    </source>
</evidence>
<feature type="transmembrane region" description="Helical" evidence="1">
    <location>
        <begin position="12"/>
        <end position="32"/>
    </location>
</feature>
<evidence type="ECO:0000256" key="1">
    <source>
        <dbReference type="SAM" id="Phobius"/>
    </source>
</evidence>
<keyword evidence="1" id="KW-0812">Transmembrane</keyword>
<reference evidence="3 4" key="1">
    <citation type="journal article" date="2012" name="Science">
        <title>Ecological populations of bacteria act as socially cohesive units of antibiotic production and resistance.</title>
        <authorList>
            <person name="Cordero O.X."/>
            <person name="Wildschutte H."/>
            <person name="Kirkup B."/>
            <person name="Proehl S."/>
            <person name="Ngo L."/>
            <person name="Hussain F."/>
            <person name="Le Roux F."/>
            <person name="Mincer T."/>
            <person name="Polz M.F."/>
        </authorList>
    </citation>
    <scope>NUCLEOTIDE SEQUENCE [LARGE SCALE GENOMIC DNA]</scope>
    <source>
        <strain evidence="3 4">FF-238</strain>
    </source>
</reference>
<keyword evidence="1" id="KW-0472">Membrane</keyword>
<dbReference type="EMBL" id="AJYW02000129">
    <property type="protein sequence ID" value="OEE76015.1"/>
    <property type="molecule type" value="Genomic_DNA"/>
</dbReference>
<protein>
    <recommendedName>
        <fullName evidence="2">TadE-like domain-containing protein</fullName>
    </recommendedName>
</protein>
<keyword evidence="1" id="KW-1133">Transmembrane helix</keyword>
<dbReference type="Pfam" id="PF07811">
    <property type="entry name" value="TadE"/>
    <property type="match status" value="1"/>
</dbReference>
<dbReference type="InterPro" id="IPR012495">
    <property type="entry name" value="TadE-like_dom"/>
</dbReference>
<accession>A0A1E5CYW7</accession>
<name>A0A1E5CYW7_9VIBR</name>
<gene>
    <name evidence="3" type="ORF">A130_16170</name>
</gene>
<dbReference type="AlphaFoldDB" id="A0A1E5CYW7"/>
<dbReference type="Proteomes" id="UP000094165">
    <property type="component" value="Unassembled WGS sequence"/>
</dbReference>
<keyword evidence="4" id="KW-1185">Reference proteome</keyword>
<feature type="domain" description="TadE-like" evidence="2">
    <location>
        <begin position="11"/>
        <end position="53"/>
    </location>
</feature>